<protein>
    <submittedName>
        <fullName evidence="1">Uncharacterized protein</fullName>
    </submittedName>
</protein>
<accession>G7Y7Z8</accession>
<keyword evidence="2" id="KW-1185">Reference proteome</keyword>
<dbReference type="EMBL" id="DF142929">
    <property type="protein sequence ID" value="GAA49083.1"/>
    <property type="molecule type" value="Genomic_DNA"/>
</dbReference>
<evidence type="ECO:0000313" key="1">
    <source>
        <dbReference type="EMBL" id="GAA49083.1"/>
    </source>
</evidence>
<organism evidence="1 2">
    <name type="scientific">Clonorchis sinensis</name>
    <name type="common">Chinese liver fluke</name>
    <dbReference type="NCBI Taxonomy" id="79923"/>
    <lineage>
        <taxon>Eukaryota</taxon>
        <taxon>Metazoa</taxon>
        <taxon>Spiralia</taxon>
        <taxon>Lophotrochozoa</taxon>
        <taxon>Platyhelminthes</taxon>
        <taxon>Trematoda</taxon>
        <taxon>Digenea</taxon>
        <taxon>Opisthorchiida</taxon>
        <taxon>Opisthorchiata</taxon>
        <taxon>Opisthorchiidae</taxon>
        <taxon>Clonorchis</taxon>
    </lineage>
</organism>
<name>G7Y7Z8_CLOSI</name>
<dbReference type="Proteomes" id="UP000008909">
    <property type="component" value="Unassembled WGS sequence"/>
</dbReference>
<proteinExistence type="predicted"/>
<gene>
    <name evidence="1" type="ORF">CLF_102461</name>
</gene>
<evidence type="ECO:0000313" key="2">
    <source>
        <dbReference type="Proteomes" id="UP000008909"/>
    </source>
</evidence>
<reference evidence="1" key="1">
    <citation type="journal article" date="2011" name="Genome Biol.">
        <title>The draft genome of the carcinogenic human liver fluke Clonorchis sinensis.</title>
        <authorList>
            <person name="Wang X."/>
            <person name="Chen W."/>
            <person name="Huang Y."/>
            <person name="Sun J."/>
            <person name="Men J."/>
            <person name="Liu H."/>
            <person name="Luo F."/>
            <person name="Guo L."/>
            <person name="Lv X."/>
            <person name="Deng C."/>
            <person name="Zhou C."/>
            <person name="Fan Y."/>
            <person name="Li X."/>
            <person name="Huang L."/>
            <person name="Hu Y."/>
            <person name="Liang C."/>
            <person name="Hu X."/>
            <person name="Xu J."/>
            <person name="Yu X."/>
        </authorList>
    </citation>
    <scope>NUCLEOTIDE SEQUENCE [LARGE SCALE GENOMIC DNA]</scope>
    <source>
        <strain evidence="1">Henan</strain>
    </source>
</reference>
<dbReference type="AlphaFoldDB" id="G7Y7Z8"/>
<reference key="2">
    <citation type="submission" date="2011-10" db="EMBL/GenBank/DDBJ databases">
        <title>The genome and transcriptome sequence of Clonorchis sinensis provide insights into the carcinogenic liver fluke.</title>
        <authorList>
            <person name="Wang X."/>
            <person name="Huang Y."/>
            <person name="Chen W."/>
            <person name="Liu H."/>
            <person name="Guo L."/>
            <person name="Chen Y."/>
            <person name="Luo F."/>
            <person name="Zhou W."/>
            <person name="Sun J."/>
            <person name="Mao Q."/>
            <person name="Liang P."/>
            <person name="Zhou C."/>
            <person name="Tian Y."/>
            <person name="Men J."/>
            <person name="Lv X."/>
            <person name="Huang L."/>
            <person name="Zhou J."/>
            <person name="Hu Y."/>
            <person name="Li R."/>
            <person name="Zhang F."/>
            <person name="Lei H."/>
            <person name="Li X."/>
            <person name="Hu X."/>
            <person name="Liang C."/>
            <person name="Xu J."/>
            <person name="Wu Z."/>
            <person name="Yu X."/>
        </authorList>
    </citation>
    <scope>NUCLEOTIDE SEQUENCE</scope>
    <source>
        <strain>Henan</strain>
    </source>
</reference>
<sequence length="433" mass="48869">MIGNSLVLDDENQVNDNCEQSSVGFILDGANRVGLVRTVNFLSLMLYINAKRDVYRYKHSFANRINVDGGLQSFVHHGNAYHQICLSSGFLKNFVLLRKADRKMGCCVSRGREVPYYVEHLGSHRFPRPHNPARGLTTHYLRESATAQQYLSQPAQPLFKVNLRCTGCQHTDEARPKCGRSYPTGVYCCLSNFSDLIRRSLNTVETAGPDRCQKINANRQRHRRSSPALAFKGLRSTGREIGENQAGYSPLRRSIDQTFNLQEILEECHRFTQPTIVVFLDVETVSDRGPSSTMAVSMEQRPYDTTRGIVGHCVIPAVEDKYTGMIRRRYPFSKRVAAMSVAIVEKSDKCNETLRRFLALAMFPPAFTMDCTITKSLNSTLAVVRKEVADDAPSFFFFVLLIFTLLLELPLDVHFEGLTYPFTTNAVGCTNYS</sequence>